<dbReference type="Pfam" id="PF02518">
    <property type="entry name" value="HATPase_c"/>
    <property type="match status" value="1"/>
</dbReference>
<reference evidence="12 13" key="1">
    <citation type="submission" date="2006-10" db="EMBL/GenBank/DDBJ databases">
        <title>Complete sequence of chromosome of Pelobacter propionicus DSM 2379.</title>
        <authorList>
            <consortium name="US DOE Joint Genome Institute"/>
            <person name="Copeland A."/>
            <person name="Lucas S."/>
            <person name="Lapidus A."/>
            <person name="Barry K."/>
            <person name="Detter J.C."/>
            <person name="Glavina del Rio T."/>
            <person name="Hammon N."/>
            <person name="Israni S."/>
            <person name="Dalin E."/>
            <person name="Tice H."/>
            <person name="Pitluck S."/>
            <person name="Saunders E."/>
            <person name="Brettin T."/>
            <person name="Bruce D."/>
            <person name="Han C."/>
            <person name="Tapia R."/>
            <person name="Schmutz J."/>
            <person name="Larimer F."/>
            <person name="Land M."/>
            <person name="Hauser L."/>
            <person name="Kyrpides N."/>
            <person name="Kim E."/>
            <person name="Lovley D."/>
            <person name="Richardson P."/>
        </authorList>
    </citation>
    <scope>NUCLEOTIDE SEQUENCE [LARGE SCALE GENOMIC DNA]</scope>
    <source>
        <strain evidence="13">DSM 2379 / NBRC 103807 / OttBd1</strain>
    </source>
</reference>
<dbReference type="InterPro" id="IPR001789">
    <property type="entry name" value="Sig_transdc_resp-reg_receiver"/>
</dbReference>
<dbReference type="InterPro" id="IPR036097">
    <property type="entry name" value="HisK_dim/P_sf"/>
</dbReference>
<feature type="modified residue" description="4-aspartylphosphate" evidence="9">
    <location>
        <position position="71"/>
    </location>
</feature>
<feature type="domain" description="Response regulatory" evidence="11">
    <location>
        <begin position="22"/>
        <end position="136"/>
    </location>
</feature>
<keyword evidence="4 12" id="KW-0808">Transferase</keyword>
<feature type="domain" description="Histidine kinase" evidence="10">
    <location>
        <begin position="199"/>
        <end position="405"/>
    </location>
</feature>
<proteinExistence type="predicted"/>
<dbReference type="STRING" id="338966.Ppro_0437"/>
<dbReference type="SUPFAM" id="SSF55874">
    <property type="entry name" value="ATPase domain of HSP90 chaperone/DNA topoisomerase II/histidine kinase"/>
    <property type="match status" value="1"/>
</dbReference>
<dbReference type="SUPFAM" id="SSF47384">
    <property type="entry name" value="Homodimeric domain of signal transducing histidine kinase"/>
    <property type="match status" value="1"/>
</dbReference>
<gene>
    <name evidence="12" type="ordered locus">Ppro_0437</name>
</gene>
<keyword evidence="13" id="KW-1185">Reference proteome</keyword>
<dbReference type="Gene3D" id="3.40.50.2300">
    <property type="match status" value="1"/>
</dbReference>
<dbReference type="InterPro" id="IPR004358">
    <property type="entry name" value="Sig_transdc_His_kin-like_C"/>
</dbReference>
<evidence type="ECO:0000256" key="6">
    <source>
        <dbReference type="ARBA" id="ARBA00022777"/>
    </source>
</evidence>
<dbReference type="InterPro" id="IPR005467">
    <property type="entry name" value="His_kinase_dom"/>
</dbReference>
<dbReference type="PANTHER" id="PTHR43065">
    <property type="entry name" value="SENSOR HISTIDINE KINASE"/>
    <property type="match status" value="1"/>
</dbReference>
<keyword evidence="8" id="KW-0902">Two-component regulatory system</keyword>
<dbReference type="GO" id="GO:0000155">
    <property type="term" value="F:phosphorelay sensor kinase activity"/>
    <property type="evidence" value="ECO:0007669"/>
    <property type="project" value="InterPro"/>
</dbReference>
<evidence type="ECO:0000256" key="8">
    <source>
        <dbReference type="ARBA" id="ARBA00023012"/>
    </source>
</evidence>
<accession>A1AL50</accession>
<evidence type="ECO:0000313" key="12">
    <source>
        <dbReference type="EMBL" id="ABK98070.1"/>
    </source>
</evidence>
<dbReference type="InterPro" id="IPR011006">
    <property type="entry name" value="CheY-like_superfamily"/>
</dbReference>
<organism evidence="12 13">
    <name type="scientific">Pelobacter propionicus (strain DSM 2379 / NBRC 103807 / OttBd1)</name>
    <dbReference type="NCBI Taxonomy" id="338966"/>
    <lineage>
        <taxon>Bacteria</taxon>
        <taxon>Pseudomonadati</taxon>
        <taxon>Thermodesulfobacteriota</taxon>
        <taxon>Desulfuromonadia</taxon>
        <taxon>Desulfuromonadales</taxon>
        <taxon>Desulfuromonadaceae</taxon>
        <taxon>Pelobacter</taxon>
    </lineage>
</organism>
<dbReference type="EC" id="2.7.13.3" evidence="2"/>
<evidence type="ECO:0000256" key="5">
    <source>
        <dbReference type="ARBA" id="ARBA00022741"/>
    </source>
</evidence>
<dbReference type="PROSITE" id="PS50109">
    <property type="entry name" value="HIS_KIN"/>
    <property type="match status" value="1"/>
</dbReference>
<dbReference type="CDD" id="cd00082">
    <property type="entry name" value="HisKA"/>
    <property type="match status" value="1"/>
</dbReference>
<comment type="catalytic activity">
    <reaction evidence="1">
        <text>ATP + protein L-histidine = ADP + protein N-phospho-L-histidine.</text>
        <dbReference type="EC" id="2.7.13.3"/>
    </reaction>
</comment>
<dbReference type="InterPro" id="IPR036890">
    <property type="entry name" value="HATPase_C_sf"/>
</dbReference>
<dbReference type="SMART" id="SM00388">
    <property type="entry name" value="HisKA"/>
    <property type="match status" value="1"/>
</dbReference>
<dbReference type="HOGENOM" id="CLU_000445_114_72_7"/>
<keyword evidence="6 12" id="KW-0418">Kinase</keyword>
<dbReference type="Pfam" id="PF00512">
    <property type="entry name" value="HisKA"/>
    <property type="match status" value="1"/>
</dbReference>
<evidence type="ECO:0000256" key="2">
    <source>
        <dbReference type="ARBA" id="ARBA00012438"/>
    </source>
</evidence>
<dbReference type="PANTHER" id="PTHR43065:SF10">
    <property type="entry name" value="PEROXIDE STRESS-ACTIVATED HISTIDINE KINASE MAK3"/>
    <property type="match status" value="1"/>
</dbReference>
<name>A1AL50_PELPD</name>
<dbReference type="OrthoDB" id="9808844at2"/>
<evidence type="ECO:0000256" key="4">
    <source>
        <dbReference type="ARBA" id="ARBA00022679"/>
    </source>
</evidence>
<dbReference type="InterPro" id="IPR003594">
    <property type="entry name" value="HATPase_dom"/>
</dbReference>
<evidence type="ECO:0000256" key="9">
    <source>
        <dbReference type="PROSITE-ProRule" id="PRU00169"/>
    </source>
</evidence>
<evidence type="ECO:0000256" key="3">
    <source>
        <dbReference type="ARBA" id="ARBA00022553"/>
    </source>
</evidence>
<keyword evidence="3 9" id="KW-0597">Phosphoprotein</keyword>
<dbReference type="KEGG" id="ppd:Ppro_0437"/>
<dbReference type="eggNOG" id="COG0745">
    <property type="taxonomic scope" value="Bacteria"/>
</dbReference>
<evidence type="ECO:0000259" key="11">
    <source>
        <dbReference type="PROSITE" id="PS50110"/>
    </source>
</evidence>
<evidence type="ECO:0000256" key="1">
    <source>
        <dbReference type="ARBA" id="ARBA00000085"/>
    </source>
</evidence>
<protein>
    <recommendedName>
        <fullName evidence="2">histidine kinase</fullName>
        <ecNumber evidence="2">2.7.13.3</ecNumber>
    </recommendedName>
</protein>
<dbReference type="EMBL" id="CP000482">
    <property type="protein sequence ID" value="ABK98070.1"/>
    <property type="molecule type" value="Genomic_DNA"/>
</dbReference>
<dbReference type="PROSITE" id="PS50110">
    <property type="entry name" value="RESPONSE_REGULATORY"/>
    <property type="match status" value="1"/>
</dbReference>
<dbReference type="SMART" id="SM00387">
    <property type="entry name" value="HATPase_c"/>
    <property type="match status" value="1"/>
</dbReference>
<keyword evidence="7" id="KW-0067">ATP-binding</keyword>
<evidence type="ECO:0000256" key="7">
    <source>
        <dbReference type="ARBA" id="ARBA00022840"/>
    </source>
</evidence>
<dbReference type="Proteomes" id="UP000006732">
    <property type="component" value="Chromosome"/>
</dbReference>
<dbReference type="SUPFAM" id="SSF52172">
    <property type="entry name" value="CheY-like"/>
    <property type="match status" value="1"/>
</dbReference>
<dbReference type="eggNOG" id="COG4191">
    <property type="taxonomic scope" value="Bacteria"/>
</dbReference>
<evidence type="ECO:0000259" key="10">
    <source>
        <dbReference type="PROSITE" id="PS50109"/>
    </source>
</evidence>
<dbReference type="CDD" id="cd00075">
    <property type="entry name" value="HATPase"/>
    <property type="match status" value="1"/>
</dbReference>
<dbReference type="AlphaFoldDB" id="A1AL50"/>
<dbReference type="Gene3D" id="3.30.565.10">
    <property type="entry name" value="Histidine kinase-like ATPase, C-terminal domain"/>
    <property type="match status" value="1"/>
</dbReference>
<keyword evidence="5" id="KW-0547">Nucleotide-binding</keyword>
<dbReference type="GO" id="GO:0005524">
    <property type="term" value="F:ATP binding"/>
    <property type="evidence" value="ECO:0007669"/>
    <property type="project" value="UniProtKB-KW"/>
</dbReference>
<dbReference type="Gene3D" id="1.10.287.130">
    <property type="match status" value="1"/>
</dbReference>
<sequence length="412" mass="45897">MRRTERPWLPMDQIMSPETKAAIVVIDGDGTAGERIAAILSRQRYRVYVAGSVTEGIGLIGDSRAELALIDCQAVDAELCTVLGEIGSRFPSTYLIVSSPRCQLKRAAQLAGELSVEWFSKPITSADLIGRLDSLLRIRELELGNRRLQLEQELLLLQLETCQQDFHQLIREKTESLQKAHSEIAQTEKLAAMGYLAAGMAHDIRNPLNSISLFTQLMRQNSIDPDQEEYLGKIIKEIERIDAIIRKLLNMSSRSRNVTSDVRIDRVIDTALEVFAPQIETGKIRLERRYELTPPPIKADAAELEQVFTNLFLNALDEMPGGGRLGVGIAVEEDMVVVRVEDSGKGIPEHALPRIFDPFFTTKPRGTGVGLPVVKRIARLCGGSVRVERSSREGTVVRLEFPVCREEALRSS</sequence>
<dbReference type="PRINTS" id="PR00344">
    <property type="entry name" value="BCTRLSENSOR"/>
</dbReference>
<evidence type="ECO:0000313" key="13">
    <source>
        <dbReference type="Proteomes" id="UP000006732"/>
    </source>
</evidence>
<dbReference type="InterPro" id="IPR003661">
    <property type="entry name" value="HisK_dim/P_dom"/>
</dbReference>